<dbReference type="PANTHER" id="PTHR28047">
    <property type="entry name" value="PROTEIN DCG1"/>
    <property type="match status" value="1"/>
</dbReference>
<dbReference type="EMBL" id="JAUSVK010000001">
    <property type="protein sequence ID" value="MDQ0393937.1"/>
    <property type="molecule type" value="Genomic_DNA"/>
</dbReference>
<comment type="caution">
    <text evidence="3">The sequence shown here is derived from an EMBL/GenBank/DDBJ whole genome shotgun (WGS) entry which is preliminary data.</text>
</comment>
<dbReference type="RefSeq" id="WP_307430070.1">
    <property type="nucleotide sequence ID" value="NZ_JAUSVK010000001.1"/>
</dbReference>
<dbReference type="InterPro" id="IPR053714">
    <property type="entry name" value="Iso_Racemase_Enz_sf"/>
</dbReference>
<dbReference type="InterPro" id="IPR015942">
    <property type="entry name" value="Asp/Glu/hydantoin_racemase"/>
</dbReference>
<name>A0ABU0FH61_9HYPH</name>
<evidence type="ECO:0000313" key="4">
    <source>
        <dbReference type="Proteomes" id="UP001237448"/>
    </source>
</evidence>
<sequence>MTRLLLINPNISTAMTAAIRTAALARLPAGAELAAVTASFGFPVIASRLSYAVAAHAAVDAYAAHADACDAVILACFGDPGLEALREIAPVPVIGFAEASFHAARDRGRPFAVLTIGRPWIAMIDERVRLAGAGDGYVGTFALDGTGLDAMRDPGAVLRRLEGEVRRATAAGARTVILGGAALAGFAASLPPVADYVDCVQAAMAEAAMARGSSGFEPVPQPGPAAGLSPALQKRAGLRVP</sequence>
<proteinExistence type="inferred from homology"/>
<reference evidence="3 4" key="1">
    <citation type="submission" date="2023-07" db="EMBL/GenBank/DDBJ databases">
        <title>Genomic Encyclopedia of Type Strains, Phase IV (KMG-IV): sequencing the most valuable type-strain genomes for metagenomic binning, comparative biology and taxonomic classification.</title>
        <authorList>
            <person name="Goeker M."/>
        </authorList>
    </citation>
    <scope>NUCLEOTIDE SEQUENCE [LARGE SCALE GENOMIC DNA]</scope>
    <source>
        <strain evidence="3 4">DSM 5896</strain>
    </source>
</reference>
<dbReference type="Gene3D" id="3.40.50.12500">
    <property type="match status" value="1"/>
</dbReference>
<accession>A0ABU0FH61</accession>
<evidence type="ECO:0000313" key="3">
    <source>
        <dbReference type="EMBL" id="MDQ0393937.1"/>
    </source>
</evidence>
<dbReference type="PANTHER" id="PTHR28047:SF5">
    <property type="entry name" value="PROTEIN DCG1"/>
    <property type="match status" value="1"/>
</dbReference>
<protein>
    <submittedName>
        <fullName evidence="3">Asp/Glu/hydantoin racemase</fullName>
    </submittedName>
</protein>
<comment type="similarity">
    <text evidence="1">Belongs to the HyuE racemase family.</text>
</comment>
<evidence type="ECO:0000256" key="1">
    <source>
        <dbReference type="ARBA" id="ARBA00038414"/>
    </source>
</evidence>
<gene>
    <name evidence="3" type="ORF">J3R73_003729</name>
</gene>
<organism evidence="3 4">
    <name type="scientific">Labrys monachus</name>
    <dbReference type="NCBI Taxonomy" id="217067"/>
    <lineage>
        <taxon>Bacteria</taxon>
        <taxon>Pseudomonadati</taxon>
        <taxon>Pseudomonadota</taxon>
        <taxon>Alphaproteobacteria</taxon>
        <taxon>Hyphomicrobiales</taxon>
        <taxon>Xanthobacteraceae</taxon>
        <taxon>Labrys</taxon>
    </lineage>
</organism>
<dbReference type="InterPro" id="IPR052186">
    <property type="entry name" value="Hydantoin_racemase-like"/>
</dbReference>
<feature type="region of interest" description="Disordered" evidence="2">
    <location>
        <begin position="213"/>
        <end position="241"/>
    </location>
</feature>
<dbReference type="Pfam" id="PF01177">
    <property type="entry name" value="Asp_Glu_race"/>
    <property type="match status" value="1"/>
</dbReference>
<keyword evidence="4" id="KW-1185">Reference proteome</keyword>
<dbReference type="Proteomes" id="UP001237448">
    <property type="component" value="Unassembled WGS sequence"/>
</dbReference>
<evidence type="ECO:0000256" key="2">
    <source>
        <dbReference type="SAM" id="MobiDB-lite"/>
    </source>
</evidence>